<dbReference type="EMBL" id="CP032342">
    <property type="protein sequence ID" value="QCO12552.1"/>
    <property type="molecule type" value="Genomic_DNA"/>
</dbReference>
<dbReference type="GO" id="GO:0016491">
    <property type="term" value="F:oxidoreductase activity"/>
    <property type="evidence" value="ECO:0007669"/>
    <property type="project" value="UniProtKB-KW"/>
</dbReference>
<name>A0A4D8R5H4_AZOBR</name>
<dbReference type="Pfam" id="PF01266">
    <property type="entry name" value="DAO"/>
    <property type="match status" value="1"/>
</dbReference>
<dbReference type="Proteomes" id="UP001277471">
    <property type="component" value="Unassembled WGS sequence"/>
</dbReference>
<dbReference type="SUPFAM" id="SSF51905">
    <property type="entry name" value="FAD/NAD(P)-binding domain"/>
    <property type="match status" value="1"/>
</dbReference>
<reference evidence="3 6" key="2">
    <citation type="submission" date="2023-11" db="EMBL/GenBank/DDBJ databases">
        <title>MicrobeMod: A computational toolkit for identifying prokaryotic methylation and restriction-modification with nanopore sequencing.</title>
        <authorList>
            <person name="Crits-Christoph A."/>
            <person name="Kang S.C."/>
            <person name="Lee H."/>
            <person name="Ostrov N."/>
        </authorList>
    </citation>
    <scope>NUCLEOTIDE SEQUENCE [LARGE SCALE GENOMIC DNA]</scope>
    <source>
        <strain evidence="3 6">ATCC 29145</strain>
    </source>
</reference>
<feature type="domain" description="FAD dependent oxidoreductase" evidence="2">
    <location>
        <begin position="4"/>
        <end position="395"/>
    </location>
</feature>
<dbReference type="PANTHER" id="PTHR13847">
    <property type="entry name" value="SARCOSINE DEHYDROGENASE-RELATED"/>
    <property type="match status" value="1"/>
</dbReference>
<evidence type="ECO:0000313" key="6">
    <source>
        <dbReference type="Proteomes" id="UP001277471"/>
    </source>
</evidence>
<proteinExistence type="predicted"/>
<dbReference type="InterPro" id="IPR006076">
    <property type="entry name" value="FAD-dep_OxRdtase"/>
</dbReference>
<dbReference type="Gene3D" id="3.50.50.60">
    <property type="entry name" value="FAD/NAD(P)-binding domain"/>
    <property type="match status" value="2"/>
</dbReference>
<dbReference type="EC" id="1.-.-.-" evidence="3"/>
<dbReference type="SUPFAM" id="SSF54373">
    <property type="entry name" value="FAD-linked reductases, C-terminal domain"/>
    <property type="match status" value="1"/>
</dbReference>
<evidence type="ECO:0000313" key="4">
    <source>
        <dbReference type="EMBL" id="QCO12552.1"/>
    </source>
</evidence>
<accession>A0A4D8R5H4</accession>
<evidence type="ECO:0000256" key="1">
    <source>
        <dbReference type="ARBA" id="ARBA00023002"/>
    </source>
</evidence>
<dbReference type="AlphaFoldDB" id="A0A4D8R5H4"/>
<reference evidence="4 5" key="1">
    <citation type="submission" date="2018-09" db="EMBL/GenBank/DDBJ databases">
        <title>Whole genome based analysis of evolution and adaptive divergence in Indian and Brazilian strains of Azospirillum brasilense.</title>
        <authorList>
            <person name="Singh C."/>
            <person name="Tripathi A.K."/>
        </authorList>
    </citation>
    <scope>NUCLEOTIDE SEQUENCE [LARGE SCALE GENOMIC DNA]</scope>
    <source>
        <strain evidence="4 5">MTCC4038</strain>
        <plasmid evidence="4 5">p3</plasmid>
    </source>
</reference>
<geneLocation type="plasmid" evidence="4 5">
    <name>p3</name>
</geneLocation>
<dbReference type="Proteomes" id="UP000298774">
    <property type="component" value="Plasmid p3"/>
</dbReference>
<organism evidence="4 5">
    <name type="scientific">Azospirillum brasilense</name>
    <dbReference type="NCBI Taxonomy" id="192"/>
    <lineage>
        <taxon>Bacteria</taxon>
        <taxon>Pseudomonadati</taxon>
        <taxon>Pseudomonadota</taxon>
        <taxon>Alphaproteobacteria</taxon>
        <taxon>Rhodospirillales</taxon>
        <taxon>Azospirillaceae</taxon>
        <taxon>Azospirillum</taxon>
    </lineage>
</organism>
<keyword evidence="4" id="KW-0614">Plasmid</keyword>
<dbReference type="RefSeq" id="WP_079285059.1">
    <property type="nucleotide sequence ID" value="NZ_CP032342.1"/>
</dbReference>
<dbReference type="EMBL" id="JAWXYC010000001">
    <property type="protein sequence ID" value="MDX5950064.1"/>
    <property type="molecule type" value="Genomic_DNA"/>
</dbReference>
<dbReference type="GeneID" id="56447531"/>
<dbReference type="InterPro" id="IPR036188">
    <property type="entry name" value="FAD/NAD-bd_sf"/>
</dbReference>
<evidence type="ECO:0000313" key="3">
    <source>
        <dbReference type="EMBL" id="MDX5950064.1"/>
    </source>
</evidence>
<protein>
    <submittedName>
        <fullName evidence="4">FAD-binding oxidoreductase</fullName>
        <ecNumber evidence="3">1.-.-.-</ecNumber>
    </submittedName>
</protein>
<dbReference type="PANTHER" id="PTHR13847:SF289">
    <property type="entry name" value="GLYCINE OXIDASE"/>
    <property type="match status" value="1"/>
</dbReference>
<evidence type="ECO:0000313" key="5">
    <source>
        <dbReference type="Proteomes" id="UP000298774"/>
    </source>
</evidence>
<sequence length="413" mass="44330">MATVAVIGAGFVGLSSAYWLMRDGHAVTLFDPAGPAGGASYGNAGTFANYACIPVNNPSVFRDFHRYLLAAESPFRLRASYLPRLMPWLARFLWHSTPARYEAAVAALGPLLGRAYEGYADLIRDAGLEDRIRRRECLYLYSSERSFRNSADSLRLRREAGVACEVLDAAAIRGLEPALAPIFAHGVLFPGSWHLSDPAGFLTALHGWLAGRGLRTEARAVTRLAPGGSGVILVTPDGDERFDHAVVAAGIHSRPLAADCGDRLPLDTERGYHVTFGGVIDPIGRPCGWAERGLYMTPMAQGLRVAGTVELAGLDPRKASGLTGLLARSARDALPALKEPGVRQTDDWLGFRPTFPDGLPVLGRSRASERVVYAFGHQHVGLTLGGLSGMVVADLLAGRKPPLDLTAVDPRRF</sequence>
<dbReference type="Gene3D" id="3.30.9.10">
    <property type="entry name" value="D-Amino Acid Oxidase, subunit A, domain 2"/>
    <property type="match status" value="1"/>
</dbReference>
<gene>
    <name evidence="4" type="ORF">D3868_26255</name>
    <name evidence="3" type="ORF">SIM66_02400</name>
</gene>
<dbReference type="GO" id="GO:0005737">
    <property type="term" value="C:cytoplasm"/>
    <property type="evidence" value="ECO:0007669"/>
    <property type="project" value="TreeGrafter"/>
</dbReference>
<evidence type="ECO:0000259" key="2">
    <source>
        <dbReference type="Pfam" id="PF01266"/>
    </source>
</evidence>
<keyword evidence="1 3" id="KW-0560">Oxidoreductase</keyword>
<keyword evidence="6" id="KW-1185">Reference proteome</keyword>